<dbReference type="Gene3D" id="2.102.10.10">
    <property type="entry name" value="Rieske [2Fe-2S] iron-sulphur domain"/>
    <property type="match status" value="1"/>
</dbReference>
<comment type="caution">
    <text evidence="8">The sequence shown here is derived from an EMBL/GenBank/DDBJ whole genome shotgun (WGS) entry which is preliminary data.</text>
</comment>
<dbReference type="GO" id="GO:0051537">
    <property type="term" value="F:2 iron, 2 sulfur cluster binding"/>
    <property type="evidence" value="ECO:0007669"/>
    <property type="project" value="UniProtKB-KW"/>
</dbReference>
<evidence type="ECO:0000256" key="3">
    <source>
        <dbReference type="ARBA" id="ARBA00022723"/>
    </source>
</evidence>
<keyword evidence="6" id="KW-0411">Iron-sulfur</keyword>
<dbReference type="SUPFAM" id="SSF55961">
    <property type="entry name" value="Bet v1-like"/>
    <property type="match status" value="1"/>
</dbReference>
<evidence type="ECO:0000256" key="1">
    <source>
        <dbReference type="ARBA" id="ARBA00001962"/>
    </source>
</evidence>
<dbReference type="Gene3D" id="3.90.380.10">
    <property type="entry name" value="Naphthalene 1,2-dioxygenase Alpha Subunit, Chain A, domain 1"/>
    <property type="match status" value="1"/>
</dbReference>
<evidence type="ECO:0000259" key="7">
    <source>
        <dbReference type="PROSITE" id="PS51296"/>
    </source>
</evidence>
<dbReference type="CDD" id="cd08884">
    <property type="entry name" value="RHO_alpha_C_GbcA-like"/>
    <property type="match status" value="1"/>
</dbReference>
<sequence length="439" mass="48917">MTMAPQRQMTLSGDEGLDLDALIDRRRPGYSLEAPFYISQEFFERDVDAIFASTWIFVASTAEVPEPGDYVTIDIGTYSVIVIRDDDGGIRAHHNVCRHRGTRLLTEATGSVGNIVCSYHQWTYTPTGELISAGVQAPGFDMACFTLRPVDVRVVAGLIFICLAAEAPEDFDDFAAVVGPYIAPHAIDRTKVAAQVDLVEDANWKLVMENNRECYHCEAGHPELTCTFFPTYGYRPNEIPNRLLPAYQRYLDAEEALHENCRRNGLPYALVEELSGRPTGFRIERAALDGKGESYTMDGSAASAKLLGDLDTFVLGRASLHVQPNMWFHAMGDHVVTFSLVPLGPDRTLVRTTWLVDAEAAEGVDYDLDHLTTVWIRTNEQDAVFCERGQLGVSSPAYEPGPYAPTENHLEEFCTWYIERLKAHRERTASQVRPRTSAG</sequence>
<evidence type="ECO:0000256" key="5">
    <source>
        <dbReference type="ARBA" id="ARBA00023004"/>
    </source>
</evidence>
<evidence type="ECO:0000256" key="6">
    <source>
        <dbReference type="ARBA" id="ARBA00023014"/>
    </source>
</evidence>
<keyword evidence="9" id="KW-1185">Reference proteome</keyword>
<dbReference type="PANTHER" id="PTHR43756">
    <property type="entry name" value="CHOLINE MONOOXYGENASE, CHLOROPLASTIC"/>
    <property type="match status" value="1"/>
</dbReference>
<accession>A0A366IP73</accession>
<reference evidence="8 9" key="1">
    <citation type="submission" date="2018-06" db="EMBL/GenBank/DDBJ databases">
        <title>Freshwater and sediment microbial communities from various areas in North America, analyzing microbe dynamics in response to fracking.</title>
        <authorList>
            <person name="Lamendella R."/>
        </authorList>
    </citation>
    <scope>NUCLEOTIDE SEQUENCE [LARGE SCALE GENOMIC DNA]</scope>
    <source>
        <strain evidence="8 9">3b_TX</strain>
    </source>
</reference>
<gene>
    <name evidence="8" type="ORF">DFO65_102237</name>
</gene>
<dbReference type="GO" id="GO:0016705">
    <property type="term" value="F:oxidoreductase activity, acting on paired donors, with incorporation or reduction of molecular oxygen"/>
    <property type="evidence" value="ECO:0007669"/>
    <property type="project" value="UniProtKB-ARBA"/>
</dbReference>
<evidence type="ECO:0000313" key="8">
    <source>
        <dbReference type="EMBL" id="RBP73709.1"/>
    </source>
</evidence>
<dbReference type="AlphaFoldDB" id="A0A366IP73"/>
<dbReference type="InterPro" id="IPR036922">
    <property type="entry name" value="Rieske_2Fe-2S_sf"/>
</dbReference>
<evidence type="ECO:0000256" key="2">
    <source>
        <dbReference type="ARBA" id="ARBA00022714"/>
    </source>
</evidence>
<protein>
    <submittedName>
        <fullName evidence="8">Rieske 2Fe-2S family protein</fullName>
    </submittedName>
</protein>
<dbReference type="CDD" id="cd03469">
    <property type="entry name" value="Rieske_RO_Alpha_N"/>
    <property type="match status" value="1"/>
</dbReference>
<dbReference type="InterPro" id="IPR015879">
    <property type="entry name" value="Ring_hydroxy_dOase_asu_C_dom"/>
</dbReference>
<dbReference type="SUPFAM" id="SSF50022">
    <property type="entry name" value="ISP domain"/>
    <property type="match status" value="1"/>
</dbReference>
<dbReference type="PROSITE" id="PS51296">
    <property type="entry name" value="RIESKE"/>
    <property type="match status" value="1"/>
</dbReference>
<name>A0A366IP73_9MICO</name>
<evidence type="ECO:0000313" key="9">
    <source>
        <dbReference type="Proteomes" id="UP000253509"/>
    </source>
</evidence>
<dbReference type="InterPro" id="IPR017941">
    <property type="entry name" value="Rieske_2Fe-2S"/>
</dbReference>
<feature type="domain" description="Rieske" evidence="7">
    <location>
        <begin position="55"/>
        <end position="161"/>
    </location>
</feature>
<dbReference type="InterPro" id="IPR001663">
    <property type="entry name" value="Rng_hydr_dOase-A"/>
</dbReference>
<dbReference type="GO" id="GO:0004497">
    <property type="term" value="F:monooxygenase activity"/>
    <property type="evidence" value="ECO:0007669"/>
    <property type="project" value="UniProtKB-ARBA"/>
</dbReference>
<keyword evidence="4" id="KW-0560">Oxidoreductase</keyword>
<dbReference type="EMBL" id="QNSB01000002">
    <property type="protein sequence ID" value="RBP73709.1"/>
    <property type="molecule type" value="Genomic_DNA"/>
</dbReference>
<dbReference type="Pfam" id="PF00355">
    <property type="entry name" value="Rieske"/>
    <property type="match status" value="1"/>
</dbReference>
<evidence type="ECO:0000256" key="4">
    <source>
        <dbReference type="ARBA" id="ARBA00023002"/>
    </source>
</evidence>
<keyword evidence="5" id="KW-0408">Iron</keyword>
<dbReference type="Pfam" id="PF00848">
    <property type="entry name" value="Ring_hydroxyl_A"/>
    <property type="match status" value="1"/>
</dbReference>
<keyword evidence="3" id="KW-0479">Metal-binding</keyword>
<keyword evidence="2" id="KW-0001">2Fe-2S</keyword>
<organism evidence="8 9">
    <name type="scientific">Brevibacterium celere</name>
    <dbReference type="NCBI Taxonomy" id="225845"/>
    <lineage>
        <taxon>Bacteria</taxon>
        <taxon>Bacillati</taxon>
        <taxon>Actinomycetota</taxon>
        <taxon>Actinomycetes</taxon>
        <taxon>Micrococcales</taxon>
        <taxon>Brevibacteriaceae</taxon>
        <taxon>Brevibacterium</taxon>
    </lineage>
</organism>
<dbReference type="Proteomes" id="UP000253509">
    <property type="component" value="Unassembled WGS sequence"/>
</dbReference>
<proteinExistence type="predicted"/>
<dbReference type="PRINTS" id="PR00090">
    <property type="entry name" value="RNGDIOXGNASE"/>
</dbReference>
<comment type="cofactor">
    <cofactor evidence="1">
        <name>Fe cation</name>
        <dbReference type="ChEBI" id="CHEBI:24875"/>
    </cofactor>
</comment>
<dbReference type="PANTHER" id="PTHR43756:SF5">
    <property type="entry name" value="CHOLINE MONOOXYGENASE, CHLOROPLASTIC"/>
    <property type="match status" value="1"/>
</dbReference>
<dbReference type="GO" id="GO:0005506">
    <property type="term" value="F:iron ion binding"/>
    <property type="evidence" value="ECO:0007669"/>
    <property type="project" value="InterPro"/>
</dbReference>